<dbReference type="InterPro" id="IPR036291">
    <property type="entry name" value="NAD(P)-bd_dom_sf"/>
</dbReference>
<dbReference type="Pfam" id="PF22725">
    <property type="entry name" value="GFO_IDH_MocA_C3"/>
    <property type="match status" value="1"/>
</dbReference>
<dbReference type="SUPFAM" id="SSF51735">
    <property type="entry name" value="NAD(P)-binding Rossmann-fold domains"/>
    <property type="match status" value="1"/>
</dbReference>
<evidence type="ECO:0000313" key="4">
    <source>
        <dbReference type="EMBL" id="TCT06064.1"/>
    </source>
</evidence>
<evidence type="ECO:0000259" key="3">
    <source>
        <dbReference type="Pfam" id="PF22725"/>
    </source>
</evidence>
<name>A0A4R3LZ89_9HYPH</name>
<dbReference type="GO" id="GO:0016491">
    <property type="term" value="F:oxidoreductase activity"/>
    <property type="evidence" value="ECO:0007669"/>
    <property type="project" value="UniProtKB-KW"/>
</dbReference>
<dbReference type="Gene3D" id="3.40.50.720">
    <property type="entry name" value="NAD(P)-binding Rossmann-like Domain"/>
    <property type="match status" value="1"/>
</dbReference>
<dbReference type="Gene3D" id="3.30.360.10">
    <property type="entry name" value="Dihydrodipicolinate Reductase, domain 2"/>
    <property type="match status" value="1"/>
</dbReference>
<proteinExistence type="predicted"/>
<dbReference type="SUPFAM" id="SSF55347">
    <property type="entry name" value="Glyceraldehyde-3-phosphate dehydrogenase-like, C-terminal domain"/>
    <property type="match status" value="1"/>
</dbReference>
<sequence>MICAAILGLGRWGRSLVTSVQGKSDDIRFVAAHTPTRARAEEFCAAQGLRFCDSYDAILRDPEIDAVVIATPHSQHLDQVRRAAAAGKHVFVEKPLALDHGDALRAVEAADRAGVVLAVGFVRRFHPSVCDVRARLKDGRLGTICGIVGQQTSGTGPFLPAGGWRADPAESPAAAMTAIGVHLLDHMIEFAGRIGEVECRVARRGAAPVDDTTSVLLAFESGASGLLFCCLSTGPYYNLSVYGTGGHAEVSESTLENFRFTPIPDAAPTGPVKAPPPEIVRRPGFDMLRAELEDFARAIVERRPFLVPIADVLHGAEVFDAIVRSAQTGAPVRLKGPA</sequence>
<dbReference type="Pfam" id="PF01408">
    <property type="entry name" value="GFO_IDH_MocA"/>
    <property type="match status" value="1"/>
</dbReference>
<reference evidence="4 5" key="1">
    <citation type="submission" date="2019-03" db="EMBL/GenBank/DDBJ databases">
        <title>Genomic Encyclopedia of Type Strains, Phase IV (KMG-IV): sequencing the most valuable type-strain genomes for metagenomic binning, comparative biology and taxonomic classification.</title>
        <authorList>
            <person name="Goeker M."/>
        </authorList>
    </citation>
    <scope>NUCLEOTIDE SEQUENCE [LARGE SCALE GENOMIC DNA]</scope>
    <source>
        <strain evidence="4 5">DSM 9035</strain>
    </source>
</reference>
<dbReference type="Proteomes" id="UP000294664">
    <property type="component" value="Unassembled WGS sequence"/>
</dbReference>
<dbReference type="OrthoDB" id="9776544at2"/>
<dbReference type="GO" id="GO:0000166">
    <property type="term" value="F:nucleotide binding"/>
    <property type="evidence" value="ECO:0007669"/>
    <property type="project" value="InterPro"/>
</dbReference>
<organism evidence="4 5">
    <name type="scientific">Aquabacter spiritensis</name>
    <dbReference type="NCBI Taxonomy" id="933073"/>
    <lineage>
        <taxon>Bacteria</taxon>
        <taxon>Pseudomonadati</taxon>
        <taxon>Pseudomonadota</taxon>
        <taxon>Alphaproteobacteria</taxon>
        <taxon>Hyphomicrobiales</taxon>
        <taxon>Xanthobacteraceae</taxon>
        <taxon>Aquabacter</taxon>
    </lineage>
</organism>
<gene>
    <name evidence="4" type="ORF">EDC64_103168</name>
</gene>
<evidence type="ECO:0000259" key="2">
    <source>
        <dbReference type="Pfam" id="PF01408"/>
    </source>
</evidence>
<feature type="domain" description="Gfo/Idh/MocA-like oxidoreductase N-terminal" evidence="2">
    <location>
        <begin position="4"/>
        <end position="121"/>
    </location>
</feature>
<evidence type="ECO:0000256" key="1">
    <source>
        <dbReference type="ARBA" id="ARBA00023002"/>
    </source>
</evidence>
<protein>
    <submittedName>
        <fullName evidence="4">Putative dehydrogenase</fullName>
    </submittedName>
</protein>
<keyword evidence="1" id="KW-0560">Oxidoreductase</keyword>
<dbReference type="PANTHER" id="PTHR43818">
    <property type="entry name" value="BCDNA.GH03377"/>
    <property type="match status" value="1"/>
</dbReference>
<keyword evidence="5" id="KW-1185">Reference proteome</keyword>
<dbReference type="InterPro" id="IPR000683">
    <property type="entry name" value="Gfo/Idh/MocA-like_OxRdtase_N"/>
</dbReference>
<dbReference type="InterPro" id="IPR055170">
    <property type="entry name" value="GFO_IDH_MocA-like_dom"/>
</dbReference>
<feature type="domain" description="GFO/IDH/MocA-like oxidoreductase" evidence="3">
    <location>
        <begin position="132"/>
        <end position="248"/>
    </location>
</feature>
<dbReference type="EMBL" id="SMAI01000003">
    <property type="protein sequence ID" value="TCT06064.1"/>
    <property type="molecule type" value="Genomic_DNA"/>
</dbReference>
<dbReference type="PANTHER" id="PTHR43818:SF11">
    <property type="entry name" value="BCDNA.GH03377"/>
    <property type="match status" value="1"/>
</dbReference>
<evidence type="ECO:0000313" key="5">
    <source>
        <dbReference type="Proteomes" id="UP000294664"/>
    </source>
</evidence>
<dbReference type="AlphaFoldDB" id="A0A4R3LZ89"/>
<comment type="caution">
    <text evidence="4">The sequence shown here is derived from an EMBL/GenBank/DDBJ whole genome shotgun (WGS) entry which is preliminary data.</text>
</comment>
<accession>A0A4R3LZ89</accession>
<dbReference type="RefSeq" id="WP_132030588.1">
    <property type="nucleotide sequence ID" value="NZ_SMAI01000003.1"/>
</dbReference>
<dbReference type="InterPro" id="IPR050463">
    <property type="entry name" value="Gfo/Idh/MocA_oxidrdct_glycsds"/>
</dbReference>